<name>A0AA85JC75_TRIRE</name>
<keyword evidence="3" id="KW-0732">Signal</keyword>
<evidence type="ECO:0000313" key="5">
    <source>
        <dbReference type="WBParaSite" id="TREG1_25990.1"/>
    </source>
</evidence>
<evidence type="ECO:0000256" key="3">
    <source>
        <dbReference type="SAM" id="SignalP"/>
    </source>
</evidence>
<feature type="compositionally biased region" description="Pro residues" evidence="1">
    <location>
        <begin position="283"/>
        <end position="301"/>
    </location>
</feature>
<protein>
    <recommendedName>
        <fullName evidence="6">CX domain-containing protein</fullName>
    </recommendedName>
</protein>
<sequence>MGLKGLLVVVLVVVLLYDEVLAKSKSSRVWSSSRGGNVKPFSRSKPKYHHSSRSSMFSRRSGLSNSRKKALFFTAGALAGIYIGSRMRSAVHLRSYHDLYKYEVCEGRRTEYINATGMTRTYTYFLCPDDPNQPFERYCCWDTSTGMGVCCSYDVKVGAIVGALFGILFLGLVIGIFFYCCCRRKRQSVVMEPVDIPTGQPIPPVDPFYKPNQYPGMYPTQPVPSYPGYPYPPAGQGVVYIQNGSTPYPPAQPVTPTPGPTQIGSGWGGTADVNLSNQAARPNYPPPPYPGYPSSSPPPITDDPTVNPSAPSSAFMTKS</sequence>
<accession>A0AA85JC75</accession>
<feature type="compositionally biased region" description="Polar residues" evidence="1">
    <location>
        <begin position="304"/>
        <end position="319"/>
    </location>
</feature>
<reference evidence="4" key="1">
    <citation type="submission" date="2022-06" db="EMBL/GenBank/DDBJ databases">
        <authorList>
            <person name="Berger JAMES D."/>
            <person name="Berger JAMES D."/>
        </authorList>
    </citation>
    <scope>NUCLEOTIDE SEQUENCE [LARGE SCALE GENOMIC DNA]</scope>
</reference>
<feature type="signal peptide" evidence="3">
    <location>
        <begin position="1"/>
        <end position="22"/>
    </location>
</feature>
<proteinExistence type="predicted"/>
<feature type="compositionally biased region" description="Basic residues" evidence="1">
    <location>
        <begin position="42"/>
        <end position="52"/>
    </location>
</feature>
<keyword evidence="4" id="KW-1185">Reference proteome</keyword>
<evidence type="ECO:0000313" key="4">
    <source>
        <dbReference type="Proteomes" id="UP000050795"/>
    </source>
</evidence>
<organism evidence="4 5">
    <name type="scientific">Trichobilharzia regenti</name>
    <name type="common">Nasal bird schistosome</name>
    <dbReference type="NCBI Taxonomy" id="157069"/>
    <lineage>
        <taxon>Eukaryota</taxon>
        <taxon>Metazoa</taxon>
        <taxon>Spiralia</taxon>
        <taxon>Lophotrochozoa</taxon>
        <taxon>Platyhelminthes</taxon>
        <taxon>Trematoda</taxon>
        <taxon>Digenea</taxon>
        <taxon>Strigeidida</taxon>
        <taxon>Schistosomatoidea</taxon>
        <taxon>Schistosomatidae</taxon>
        <taxon>Trichobilharzia</taxon>
    </lineage>
</organism>
<feature type="transmembrane region" description="Helical" evidence="2">
    <location>
        <begin position="157"/>
        <end position="181"/>
    </location>
</feature>
<dbReference type="Proteomes" id="UP000050795">
    <property type="component" value="Unassembled WGS sequence"/>
</dbReference>
<feature type="chain" id="PRO_5041636785" description="CX domain-containing protein" evidence="3">
    <location>
        <begin position="23"/>
        <end position="319"/>
    </location>
</feature>
<feature type="compositionally biased region" description="Pro residues" evidence="1">
    <location>
        <begin position="247"/>
        <end position="259"/>
    </location>
</feature>
<feature type="region of interest" description="Disordered" evidence="1">
    <location>
        <begin position="245"/>
        <end position="319"/>
    </location>
</feature>
<keyword evidence="2" id="KW-1133">Transmembrane helix</keyword>
<dbReference type="AlphaFoldDB" id="A0AA85JC75"/>
<reference evidence="5" key="2">
    <citation type="submission" date="2023-11" db="UniProtKB">
        <authorList>
            <consortium name="WormBaseParasite"/>
        </authorList>
    </citation>
    <scope>IDENTIFICATION</scope>
</reference>
<keyword evidence="2" id="KW-0812">Transmembrane</keyword>
<evidence type="ECO:0000256" key="1">
    <source>
        <dbReference type="SAM" id="MobiDB-lite"/>
    </source>
</evidence>
<evidence type="ECO:0000256" key="2">
    <source>
        <dbReference type="SAM" id="Phobius"/>
    </source>
</evidence>
<keyword evidence="2" id="KW-0472">Membrane</keyword>
<evidence type="ECO:0008006" key="6">
    <source>
        <dbReference type="Google" id="ProtNLM"/>
    </source>
</evidence>
<feature type="region of interest" description="Disordered" evidence="1">
    <location>
        <begin position="30"/>
        <end position="61"/>
    </location>
</feature>
<dbReference type="WBParaSite" id="TREG1_25990.1">
    <property type="protein sequence ID" value="TREG1_25990.1"/>
    <property type="gene ID" value="TREG1_25990"/>
</dbReference>